<proteinExistence type="predicted"/>
<feature type="chain" id="PRO_5020912648" evidence="1">
    <location>
        <begin position="25"/>
        <end position="129"/>
    </location>
</feature>
<gene>
    <name evidence="3" type="ORF">EQU24_15655</name>
</gene>
<organism evidence="3 4">
    <name type="scientific">Methylotuvimicrobium buryatense</name>
    <name type="common">Methylomicrobium buryatense</name>
    <dbReference type="NCBI Taxonomy" id="95641"/>
    <lineage>
        <taxon>Bacteria</taxon>
        <taxon>Pseudomonadati</taxon>
        <taxon>Pseudomonadota</taxon>
        <taxon>Gammaproteobacteria</taxon>
        <taxon>Methylococcales</taxon>
        <taxon>Methylococcaceae</taxon>
        <taxon>Methylotuvimicrobium</taxon>
    </lineage>
</organism>
<reference evidence="4" key="1">
    <citation type="journal article" date="2019" name="J. Bacteriol.">
        <title>A Mutagenic Screen Identifies a TonB-Dependent Receptor Required for the Lanthanide Metal Switch in the Type I Methanotroph 'Methylotuvimicrobium buryatense' 5GB1C.</title>
        <authorList>
            <person name="Groom J.D."/>
            <person name="Ford S.M."/>
            <person name="Pesesky M.W."/>
            <person name="Lidstrom M.E."/>
        </authorList>
    </citation>
    <scope>NUCLEOTIDE SEQUENCE [LARGE SCALE GENOMIC DNA]</scope>
    <source>
        <strain evidence="4">5GB1C</strain>
    </source>
</reference>
<dbReference type="Proteomes" id="UP000305881">
    <property type="component" value="Chromosome"/>
</dbReference>
<evidence type="ECO:0000313" key="4">
    <source>
        <dbReference type="Proteomes" id="UP000305881"/>
    </source>
</evidence>
<name>A0A4P9UUZ6_METBY</name>
<evidence type="ECO:0000256" key="1">
    <source>
        <dbReference type="SAM" id="SignalP"/>
    </source>
</evidence>
<evidence type="ECO:0000259" key="2">
    <source>
        <dbReference type="Pfam" id="PF13767"/>
    </source>
</evidence>
<accession>A0A4P9UUZ6</accession>
<sequence length="129" mass="14212">MTFKIHSIATICTVLLTTATAIHAQETSSPEVANPSIATESVKIDPQTLEKFNQAHSALLSIRQEFSQELSTVTNQQEAEAIQMKAQEKMIEAVEETGLSIEQYGEVIAMLQNNPELSEHIFGNSRPVK</sequence>
<dbReference type="RefSeq" id="WP_017842694.1">
    <property type="nucleotide sequence ID" value="NZ_CP035467.1"/>
</dbReference>
<dbReference type="KEGG" id="mbur:EQU24_15655"/>
<protein>
    <submittedName>
        <fullName evidence="3">DUF4168 domain-containing protein</fullName>
    </submittedName>
</protein>
<dbReference type="STRING" id="675511.GCA_000341735_04325"/>
<dbReference type="OrthoDB" id="6900175at2"/>
<keyword evidence="4" id="KW-1185">Reference proteome</keyword>
<evidence type="ECO:0000313" key="3">
    <source>
        <dbReference type="EMBL" id="QCW83516.1"/>
    </source>
</evidence>
<dbReference type="EMBL" id="CP035467">
    <property type="protein sequence ID" value="QCW83516.1"/>
    <property type="molecule type" value="Genomic_DNA"/>
</dbReference>
<feature type="domain" description="DUF4168" evidence="2">
    <location>
        <begin position="46"/>
        <end position="121"/>
    </location>
</feature>
<dbReference type="InterPro" id="IPR025433">
    <property type="entry name" value="DUF4168"/>
</dbReference>
<dbReference type="Pfam" id="PF13767">
    <property type="entry name" value="DUF4168"/>
    <property type="match status" value="1"/>
</dbReference>
<feature type="signal peptide" evidence="1">
    <location>
        <begin position="1"/>
        <end position="24"/>
    </location>
</feature>
<keyword evidence="1" id="KW-0732">Signal</keyword>
<dbReference type="AlphaFoldDB" id="A0A4P9UUZ6"/>